<dbReference type="STRING" id="6669.E9GGC9"/>
<dbReference type="InterPro" id="IPR037689">
    <property type="entry name" value="BAG2"/>
</dbReference>
<sequence>MSSVDEPMNLTITECESVLSCASSERSPVASPENRNSYFKGLARMVRNFKARALLLEDDQESLFTALMNLRDECTTPSPSIAGLGEEAVTVIDDLTHSLMDVNLKVTTKRSDHEEEALHQVNRLIDHLVSKVHEGPNTKELCHVYIRSCYKSGQCTEETSADDDEHSFQSIIINCSPDDKHRIRKRLHGLLNYIDSRLTDIYCPTLDVRNK</sequence>
<dbReference type="PANTHER" id="PTHR12334">
    <property type="entry name" value="BAG FAMILY MOLECULAR CHAPERONE REGULATOR 2"/>
    <property type="match status" value="1"/>
</dbReference>
<keyword evidence="2" id="KW-1185">Reference proteome</keyword>
<dbReference type="GO" id="GO:0050821">
    <property type="term" value="P:protein stabilization"/>
    <property type="evidence" value="ECO:0000318"/>
    <property type="project" value="GO_Central"/>
</dbReference>
<dbReference type="PANTHER" id="PTHR12334:SF6">
    <property type="entry name" value="BAG FAMILY MOLECULAR CHAPERONE REGULATOR 2"/>
    <property type="match status" value="1"/>
</dbReference>
<gene>
    <name evidence="1" type="ORF">DAPPUDRAFT_317581</name>
</gene>
<reference evidence="1 2" key="1">
    <citation type="journal article" date="2011" name="Science">
        <title>The ecoresponsive genome of Daphnia pulex.</title>
        <authorList>
            <person name="Colbourne J.K."/>
            <person name="Pfrender M.E."/>
            <person name="Gilbert D."/>
            <person name="Thomas W.K."/>
            <person name="Tucker A."/>
            <person name="Oakley T.H."/>
            <person name="Tokishita S."/>
            <person name="Aerts A."/>
            <person name="Arnold G.J."/>
            <person name="Basu M.K."/>
            <person name="Bauer D.J."/>
            <person name="Caceres C.E."/>
            <person name="Carmel L."/>
            <person name="Casola C."/>
            <person name="Choi J.H."/>
            <person name="Detter J.C."/>
            <person name="Dong Q."/>
            <person name="Dusheyko S."/>
            <person name="Eads B.D."/>
            <person name="Frohlich T."/>
            <person name="Geiler-Samerotte K.A."/>
            <person name="Gerlach D."/>
            <person name="Hatcher P."/>
            <person name="Jogdeo S."/>
            <person name="Krijgsveld J."/>
            <person name="Kriventseva E.V."/>
            <person name="Kultz D."/>
            <person name="Laforsch C."/>
            <person name="Lindquist E."/>
            <person name="Lopez J."/>
            <person name="Manak J.R."/>
            <person name="Muller J."/>
            <person name="Pangilinan J."/>
            <person name="Patwardhan R.P."/>
            <person name="Pitluck S."/>
            <person name="Pritham E.J."/>
            <person name="Rechtsteiner A."/>
            <person name="Rho M."/>
            <person name="Rogozin I.B."/>
            <person name="Sakarya O."/>
            <person name="Salamov A."/>
            <person name="Schaack S."/>
            <person name="Shapiro H."/>
            <person name="Shiga Y."/>
            <person name="Skalitzky C."/>
            <person name="Smith Z."/>
            <person name="Souvorov A."/>
            <person name="Sung W."/>
            <person name="Tang Z."/>
            <person name="Tsuchiya D."/>
            <person name="Tu H."/>
            <person name="Vos H."/>
            <person name="Wang M."/>
            <person name="Wolf Y.I."/>
            <person name="Yamagata H."/>
            <person name="Yamada T."/>
            <person name="Ye Y."/>
            <person name="Shaw J.R."/>
            <person name="Andrews J."/>
            <person name="Crease T.J."/>
            <person name="Tang H."/>
            <person name="Lucas S.M."/>
            <person name="Robertson H.M."/>
            <person name="Bork P."/>
            <person name="Koonin E.V."/>
            <person name="Zdobnov E.M."/>
            <person name="Grigoriev I.V."/>
            <person name="Lynch M."/>
            <person name="Boore J.L."/>
        </authorList>
    </citation>
    <scope>NUCLEOTIDE SEQUENCE [LARGE SCALE GENOMIC DNA]</scope>
</reference>
<evidence type="ECO:0000313" key="2">
    <source>
        <dbReference type="Proteomes" id="UP000000305"/>
    </source>
</evidence>
<dbReference type="InParanoid" id="E9GGC9"/>
<dbReference type="Gene3D" id="1.20.58.890">
    <property type="match status" value="1"/>
</dbReference>
<dbReference type="FunCoup" id="E9GGC9">
    <property type="interactions" value="360"/>
</dbReference>
<accession>E9GGC9</accession>
<evidence type="ECO:0008006" key="3">
    <source>
        <dbReference type="Google" id="ProtNLM"/>
    </source>
</evidence>
<dbReference type="EMBL" id="GL732543">
    <property type="protein sequence ID" value="EFX81519.1"/>
    <property type="molecule type" value="Genomic_DNA"/>
</dbReference>
<dbReference type="PhylomeDB" id="E9GGC9"/>
<dbReference type="HOGENOM" id="CLU_1305981_0_0_1"/>
<protein>
    <recommendedName>
        <fullName evidence="3">BAG domain-containing protein</fullName>
    </recommendedName>
</protein>
<dbReference type="OMA" id="SRQKCQQ"/>
<evidence type="ECO:0000313" key="1">
    <source>
        <dbReference type="EMBL" id="EFX81519.1"/>
    </source>
</evidence>
<dbReference type="KEGG" id="dpx:DAPPUDRAFT_317581"/>
<name>E9GGC9_DAPPU</name>
<proteinExistence type="predicted"/>
<dbReference type="GO" id="GO:0051087">
    <property type="term" value="F:protein-folding chaperone binding"/>
    <property type="evidence" value="ECO:0007669"/>
    <property type="project" value="InterPro"/>
</dbReference>
<dbReference type="AlphaFoldDB" id="E9GGC9"/>
<dbReference type="GO" id="GO:0000774">
    <property type="term" value="F:adenyl-nucleotide exchange factor activity"/>
    <property type="evidence" value="ECO:0000318"/>
    <property type="project" value="GO_Central"/>
</dbReference>
<dbReference type="OrthoDB" id="6284251at2759"/>
<organism evidence="1 2">
    <name type="scientific">Daphnia pulex</name>
    <name type="common">Water flea</name>
    <dbReference type="NCBI Taxonomy" id="6669"/>
    <lineage>
        <taxon>Eukaryota</taxon>
        <taxon>Metazoa</taxon>
        <taxon>Ecdysozoa</taxon>
        <taxon>Arthropoda</taxon>
        <taxon>Crustacea</taxon>
        <taxon>Branchiopoda</taxon>
        <taxon>Diplostraca</taxon>
        <taxon>Cladocera</taxon>
        <taxon>Anomopoda</taxon>
        <taxon>Daphniidae</taxon>
        <taxon>Daphnia</taxon>
    </lineage>
</organism>
<dbReference type="Proteomes" id="UP000000305">
    <property type="component" value="Unassembled WGS sequence"/>
</dbReference>
<dbReference type="eggNOG" id="KOG3633">
    <property type="taxonomic scope" value="Eukaryota"/>
</dbReference>